<gene>
    <name evidence="7" type="primary">aroK</name>
    <name evidence="9" type="ORF">R3L15_07690</name>
    <name evidence="8" type="ORF">R3L16_13895</name>
</gene>
<dbReference type="CDD" id="cd00464">
    <property type="entry name" value="SK"/>
    <property type="match status" value="1"/>
</dbReference>
<dbReference type="RefSeq" id="WP_338730938.1">
    <property type="nucleotide sequence ID" value="NZ_CP136924.1"/>
</dbReference>
<dbReference type="GO" id="GO:0008652">
    <property type="term" value="P:amino acid biosynthetic process"/>
    <property type="evidence" value="ECO:0007669"/>
    <property type="project" value="UniProtKB-KW"/>
</dbReference>
<dbReference type="InterPro" id="IPR031322">
    <property type="entry name" value="Shikimate/glucono_kinase"/>
</dbReference>
<dbReference type="PANTHER" id="PTHR21087:SF16">
    <property type="entry name" value="SHIKIMATE KINASE 1, CHLOROPLASTIC"/>
    <property type="match status" value="1"/>
</dbReference>
<evidence type="ECO:0000256" key="4">
    <source>
        <dbReference type="ARBA" id="ARBA00022777"/>
    </source>
</evidence>
<evidence type="ECO:0000313" key="8">
    <source>
        <dbReference type="EMBL" id="WXA02825.1"/>
    </source>
</evidence>
<dbReference type="HAMAP" id="MF_00109">
    <property type="entry name" value="Shikimate_kinase"/>
    <property type="match status" value="1"/>
</dbReference>
<evidence type="ECO:0000256" key="7">
    <source>
        <dbReference type="HAMAP-Rule" id="MF_00109"/>
    </source>
</evidence>
<keyword evidence="1 7" id="KW-0028">Amino-acid biosynthesis</keyword>
<keyword evidence="2 7" id="KW-0808">Transferase</keyword>
<feature type="binding site" evidence="7">
    <location>
        <position position="142"/>
    </location>
    <ligand>
        <name>substrate</name>
    </ligand>
</feature>
<dbReference type="KEGG" id="mcaa:R3L15_07690"/>
<comment type="similarity">
    <text evidence="7">Belongs to the shikimate kinase family.</text>
</comment>
<comment type="subcellular location">
    <subcellularLocation>
        <location evidence="7">Cytoplasm</location>
    </subcellularLocation>
</comment>
<comment type="function">
    <text evidence="7">Catalyzes the specific phosphorylation of the 3-hydroxyl group of shikimic acid using ATP as a cosubstrate.</text>
</comment>
<keyword evidence="6 7" id="KW-0057">Aromatic amino acid biosynthesis</keyword>
<dbReference type="GO" id="GO:0009073">
    <property type="term" value="P:aromatic amino acid family biosynthetic process"/>
    <property type="evidence" value="ECO:0007669"/>
    <property type="project" value="UniProtKB-KW"/>
</dbReference>
<keyword evidence="10" id="KW-1185">Reference proteome</keyword>
<evidence type="ECO:0000313" key="9">
    <source>
        <dbReference type="EMBL" id="WXA12013.1"/>
    </source>
</evidence>
<feature type="binding site" evidence="7">
    <location>
        <position position="14"/>
    </location>
    <ligand>
        <name>Mg(2+)</name>
        <dbReference type="ChEBI" id="CHEBI:18420"/>
    </ligand>
</feature>
<keyword evidence="5 7" id="KW-0067">ATP-binding</keyword>
<dbReference type="GO" id="GO:0000287">
    <property type="term" value="F:magnesium ion binding"/>
    <property type="evidence" value="ECO:0007669"/>
    <property type="project" value="UniProtKB-UniRule"/>
</dbReference>
<dbReference type="Gene3D" id="3.40.50.300">
    <property type="entry name" value="P-loop containing nucleotide triphosphate hydrolases"/>
    <property type="match status" value="1"/>
</dbReference>
<dbReference type="SUPFAM" id="SSF52540">
    <property type="entry name" value="P-loop containing nucleoside triphosphate hydrolases"/>
    <property type="match status" value="1"/>
</dbReference>
<evidence type="ECO:0000256" key="1">
    <source>
        <dbReference type="ARBA" id="ARBA00022605"/>
    </source>
</evidence>
<feature type="binding site" evidence="7">
    <location>
        <begin position="10"/>
        <end position="15"/>
    </location>
    <ligand>
        <name>ATP</name>
        <dbReference type="ChEBI" id="CHEBI:30616"/>
    </ligand>
</feature>
<dbReference type="GO" id="GO:0009423">
    <property type="term" value="P:chorismate biosynthetic process"/>
    <property type="evidence" value="ECO:0007669"/>
    <property type="project" value="UniProtKB-UniRule"/>
</dbReference>
<evidence type="ECO:0000256" key="2">
    <source>
        <dbReference type="ARBA" id="ARBA00022679"/>
    </source>
</evidence>
<keyword evidence="7" id="KW-0460">Magnesium</keyword>
<dbReference type="Proteomes" id="UP001368318">
    <property type="component" value="Chromosome"/>
</dbReference>
<dbReference type="GO" id="GO:0005524">
    <property type="term" value="F:ATP binding"/>
    <property type="evidence" value="ECO:0007669"/>
    <property type="project" value="UniProtKB-UniRule"/>
</dbReference>
<dbReference type="PANTHER" id="PTHR21087">
    <property type="entry name" value="SHIKIMATE KINASE"/>
    <property type="match status" value="1"/>
</dbReference>
<dbReference type="InterPro" id="IPR027417">
    <property type="entry name" value="P-loop_NTPase"/>
</dbReference>
<feature type="binding site" evidence="7">
    <location>
        <position position="56"/>
    </location>
    <ligand>
        <name>substrate</name>
    </ligand>
</feature>
<dbReference type="GO" id="GO:0004765">
    <property type="term" value="F:shikimate kinase activity"/>
    <property type="evidence" value="ECO:0007669"/>
    <property type="project" value="UniProtKB-UniRule"/>
</dbReference>
<dbReference type="GO" id="GO:0005829">
    <property type="term" value="C:cytosol"/>
    <property type="evidence" value="ECO:0007669"/>
    <property type="project" value="TreeGrafter"/>
</dbReference>
<comment type="pathway">
    <text evidence="7">Metabolic intermediate biosynthesis; chorismate biosynthesis; chorismate from D-erythrose 4-phosphate and phosphoenolpyruvate: step 5/7.</text>
</comment>
<name>A0AAU6P3H5_9FLAO</name>
<feature type="binding site" evidence="7">
    <location>
        <position position="119"/>
    </location>
    <ligand>
        <name>ATP</name>
        <dbReference type="ChEBI" id="CHEBI:30616"/>
    </ligand>
</feature>
<keyword evidence="7" id="KW-0479">Metal-binding</keyword>
<comment type="cofactor">
    <cofactor evidence="7">
        <name>Mg(2+)</name>
        <dbReference type="ChEBI" id="CHEBI:18420"/>
    </cofactor>
    <text evidence="7">Binds 1 Mg(2+) ion per subunit.</text>
</comment>
<evidence type="ECO:0000256" key="5">
    <source>
        <dbReference type="ARBA" id="ARBA00022840"/>
    </source>
</evidence>
<dbReference type="AlphaFoldDB" id="A0AAU6P3H5"/>
<keyword evidence="4 7" id="KW-0418">Kinase</keyword>
<keyword evidence="3 7" id="KW-0547">Nucleotide-binding</keyword>
<dbReference type="EMBL" id="CP136925">
    <property type="protein sequence ID" value="WXA12013.1"/>
    <property type="molecule type" value="Genomic_DNA"/>
</dbReference>
<comment type="catalytic activity">
    <reaction evidence="7">
        <text>shikimate + ATP = 3-phosphoshikimate + ADP + H(+)</text>
        <dbReference type="Rhea" id="RHEA:13121"/>
        <dbReference type="ChEBI" id="CHEBI:15378"/>
        <dbReference type="ChEBI" id="CHEBI:30616"/>
        <dbReference type="ChEBI" id="CHEBI:36208"/>
        <dbReference type="ChEBI" id="CHEBI:145989"/>
        <dbReference type="ChEBI" id="CHEBI:456216"/>
        <dbReference type="EC" id="2.7.1.71"/>
    </reaction>
</comment>
<comment type="caution">
    <text evidence="7">Lacks conserved residue(s) required for the propagation of feature annotation.</text>
</comment>
<feature type="binding site" evidence="7">
    <location>
        <position position="32"/>
    </location>
    <ligand>
        <name>substrate</name>
    </ligand>
</feature>
<feature type="binding site" evidence="7">
    <location>
        <position position="78"/>
    </location>
    <ligand>
        <name>substrate</name>
    </ligand>
</feature>
<organism evidence="9">
    <name type="scientific">Mangrovimonas cancribranchiae</name>
    <dbReference type="NCBI Taxonomy" id="3080055"/>
    <lineage>
        <taxon>Bacteria</taxon>
        <taxon>Pseudomonadati</taxon>
        <taxon>Bacteroidota</taxon>
        <taxon>Flavobacteriia</taxon>
        <taxon>Flavobacteriales</taxon>
        <taxon>Flavobacteriaceae</taxon>
        <taxon>Mangrovimonas</taxon>
    </lineage>
</organism>
<evidence type="ECO:0000256" key="3">
    <source>
        <dbReference type="ARBA" id="ARBA00022741"/>
    </source>
</evidence>
<evidence type="ECO:0000256" key="6">
    <source>
        <dbReference type="ARBA" id="ARBA00023141"/>
    </source>
</evidence>
<dbReference type="PRINTS" id="PR01100">
    <property type="entry name" value="SHIKIMTKNASE"/>
</dbReference>
<accession>A0AAU6P3H5</accession>
<protein>
    <recommendedName>
        <fullName evidence="7">Shikimate kinase</fullName>
        <shortName evidence="7">SK</shortName>
        <ecNumber evidence="7">2.7.1.71</ecNumber>
    </recommendedName>
</protein>
<proteinExistence type="inferred from homology"/>
<dbReference type="EMBL" id="CP136924">
    <property type="protein sequence ID" value="WXA02825.1"/>
    <property type="molecule type" value="Genomic_DNA"/>
</dbReference>
<comment type="subunit">
    <text evidence="7">Monomer.</text>
</comment>
<dbReference type="EC" id="2.7.1.71" evidence="7"/>
<dbReference type="InterPro" id="IPR000623">
    <property type="entry name" value="Shikimate_kinase/TSH1"/>
</dbReference>
<keyword evidence="7" id="KW-0963">Cytoplasm</keyword>
<evidence type="ECO:0000313" key="10">
    <source>
        <dbReference type="Proteomes" id="UP001368318"/>
    </source>
</evidence>
<sequence>MNIFLVGYMGSGKSTVGKQLSAILDFNFVDFDNLIEEKEAATISTIFKNKGEVYFRKQEYKYLLELFKYDNRVVSLGGGTPCYGNNMERIKAHDNVVTVYLKAKIPTLVDRLILEREKRPLITHIEERDSLTEFVGKHLFERSEFYLKSDLVIDVDDLSPEEVVSQIVASLF</sequence>
<dbReference type="Pfam" id="PF01202">
    <property type="entry name" value="SKI"/>
    <property type="match status" value="1"/>
</dbReference>
<reference evidence="9 10" key="1">
    <citation type="submission" date="2023-10" db="EMBL/GenBank/DDBJ databases">
        <title>Culture-based analysis of two novel bacteria associated with mangrove crab gills.</title>
        <authorList>
            <person name="Yang X."/>
            <person name="Garuglieri E."/>
            <person name="Van Goethem M.W."/>
            <person name="Fusi M."/>
            <person name="Marasco R."/>
            <person name="Daffonchio D.G."/>
        </authorList>
    </citation>
    <scope>NUCLEOTIDE SEQUENCE</scope>
    <source>
        <strain evidence="9">UG2-1</strain>
        <strain evidence="8">UG2-2</strain>
        <strain evidence="10">UG2_2</strain>
    </source>
</reference>